<evidence type="ECO:0000256" key="2">
    <source>
        <dbReference type="ARBA" id="ARBA00007733"/>
    </source>
</evidence>
<dbReference type="InterPro" id="IPR023115">
    <property type="entry name" value="TIF_IF2_dom3"/>
</dbReference>
<dbReference type="STRING" id="38654.A0A1U7RKB5"/>
<dbReference type="InterPro" id="IPR000795">
    <property type="entry name" value="T_Tr_GTP-bd_dom"/>
</dbReference>
<dbReference type="RefSeq" id="XP_006021637.1">
    <property type="nucleotide sequence ID" value="XM_006021575.3"/>
</dbReference>
<dbReference type="InterPro" id="IPR044145">
    <property type="entry name" value="IF2_II"/>
</dbReference>
<evidence type="ECO:0000256" key="4">
    <source>
        <dbReference type="ARBA" id="ARBA00022741"/>
    </source>
</evidence>
<dbReference type="InParanoid" id="A0A1U7RKB5"/>
<dbReference type="GeneID" id="102380159"/>
<dbReference type="InterPro" id="IPR015760">
    <property type="entry name" value="TIF_IF2"/>
</dbReference>
<dbReference type="InterPro" id="IPR009000">
    <property type="entry name" value="Transl_B-barrel_sf"/>
</dbReference>
<evidence type="ECO:0000313" key="15">
    <source>
        <dbReference type="RefSeq" id="XP_006021637.1"/>
    </source>
</evidence>
<dbReference type="OrthoDB" id="361630at2759"/>
<dbReference type="FunFam" id="3.40.50.300:FF:000019">
    <property type="entry name" value="Translation initiation factor IF-2"/>
    <property type="match status" value="1"/>
</dbReference>
<dbReference type="InterPro" id="IPR027417">
    <property type="entry name" value="P-loop_NTPase"/>
</dbReference>
<proteinExistence type="inferred from homology"/>
<reference evidence="15" key="1">
    <citation type="submission" date="2025-08" db="UniProtKB">
        <authorList>
            <consortium name="RefSeq"/>
        </authorList>
    </citation>
    <scope>IDENTIFICATION</scope>
</reference>
<dbReference type="SUPFAM" id="SSF52156">
    <property type="entry name" value="Initiation factor IF2/eIF5b, domain 3"/>
    <property type="match status" value="1"/>
</dbReference>
<evidence type="ECO:0000256" key="1">
    <source>
        <dbReference type="ARBA" id="ARBA00004173"/>
    </source>
</evidence>
<dbReference type="InterPro" id="IPR000178">
    <property type="entry name" value="TF_IF2_bacterial-like"/>
</dbReference>
<keyword evidence="8" id="KW-0342">GTP-binding</keyword>
<dbReference type="eggNOG" id="KOG1145">
    <property type="taxonomic scope" value="Eukaryota"/>
</dbReference>
<comment type="function">
    <text evidence="9">One of the essential components for the initiation of protein synthesis. Protects formylmethionyl-tRNA from spontaneous hydrolysis and promotes its binding to the 30S ribosomal subunits. Also involved in the hydrolysis of GTP during the formation of the 70S ribosomal complex.</text>
</comment>
<evidence type="ECO:0000256" key="12">
    <source>
        <dbReference type="SAM" id="MobiDB-lite"/>
    </source>
</evidence>
<evidence type="ECO:0000256" key="7">
    <source>
        <dbReference type="ARBA" id="ARBA00023128"/>
    </source>
</evidence>
<feature type="coiled-coil region" evidence="11">
    <location>
        <begin position="480"/>
        <end position="507"/>
    </location>
</feature>
<dbReference type="NCBIfam" id="TIGR00231">
    <property type="entry name" value="small_GTP"/>
    <property type="match status" value="1"/>
</dbReference>
<evidence type="ECO:0000259" key="13">
    <source>
        <dbReference type="PROSITE" id="PS51722"/>
    </source>
</evidence>
<dbReference type="GO" id="GO:0003743">
    <property type="term" value="F:translation initiation factor activity"/>
    <property type="evidence" value="ECO:0007669"/>
    <property type="project" value="UniProtKB-KW"/>
</dbReference>
<evidence type="ECO:0000256" key="6">
    <source>
        <dbReference type="ARBA" id="ARBA00022946"/>
    </source>
</evidence>
<comment type="similarity">
    <text evidence="2">Belongs to the TRAFAC class translation factor GTPase superfamily. Classic translation factor GTPase family. IF-2 subfamily.</text>
</comment>
<dbReference type="InterPro" id="IPR005225">
    <property type="entry name" value="Small_GTP-bd"/>
</dbReference>
<dbReference type="SUPFAM" id="SSF52540">
    <property type="entry name" value="P-loop containing nucleoside triphosphate hydrolases"/>
    <property type="match status" value="1"/>
</dbReference>
<dbReference type="InterPro" id="IPR053905">
    <property type="entry name" value="EF-G-like_DII"/>
</dbReference>
<dbReference type="AlphaFoldDB" id="A0A1U7RKB5"/>
<evidence type="ECO:0000256" key="5">
    <source>
        <dbReference type="ARBA" id="ARBA00022917"/>
    </source>
</evidence>
<keyword evidence="4" id="KW-0547">Nucleotide-binding</keyword>
<dbReference type="FunFam" id="2.40.30.10:FF:000008">
    <property type="entry name" value="Translation initiation factor IF-2"/>
    <property type="match status" value="1"/>
</dbReference>
<evidence type="ECO:0000256" key="3">
    <source>
        <dbReference type="ARBA" id="ARBA00022540"/>
    </source>
</evidence>
<dbReference type="Gene3D" id="3.40.50.10050">
    <property type="entry name" value="Translation initiation factor IF- 2, domain 3"/>
    <property type="match status" value="1"/>
</dbReference>
<dbReference type="KEGG" id="asn:102380159"/>
<dbReference type="PANTHER" id="PTHR43381">
    <property type="entry name" value="TRANSLATION INITIATION FACTOR IF-2-RELATED"/>
    <property type="match status" value="1"/>
</dbReference>
<feature type="region of interest" description="Disordered" evidence="12">
    <location>
        <begin position="1"/>
        <end position="20"/>
    </location>
</feature>
<dbReference type="PROSITE" id="PS51722">
    <property type="entry name" value="G_TR_2"/>
    <property type="match status" value="1"/>
</dbReference>
<dbReference type="CDD" id="cd03692">
    <property type="entry name" value="mtIF2_IVc"/>
    <property type="match status" value="1"/>
</dbReference>
<keyword evidence="6" id="KW-0809">Transit peptide</keyword>
<evidence type="ECO:0000313" key="14">
    <source>
        <dbReference type="Proteomes" id="UP000189705"/>
    </source>
</evidence>
<evidence type="ECO:0000256" key="9">
    <source>
        <dbReference type="ARBA" id="ARBA00025162"/>
    </source>
</evidence>
<dbReference type="GO" id="GO:0005739">
    <property type="term" value="C:mitochondrion"/>
    <property type="evidence" value="ECO:0007669"/>
    <property type="project" value="UniProtKB-SubCell"/>
</dbReference>
<dbReference type="Proteomes" id="UP000189705">
    <property type="component" value="Unplaced"/>
</dbReference>
<dbReference type="SUPFAM" id="SSF50447">
    <property type="entry name" value="Translation proteins"/>
    <property type="match status" value="2"/>
</dbReference>
<feature type="domain" description="Tr-type G" evidence="13">
    <location>
        <begin position="205"/>
        <end position="375"/>
    </location>
</feature>
<keyword evidence="11" id="KW-0175">Coiled coil</keyword>
<evidence type="ECO:0000256" key="11">
    <source>
        <dbReference type="SAM" id="Coils"/>
    </source>
</evidence>
<gene>
    <name evidence="15" type="primary">MTIF2</name>
</gene>
<dbReference type="CTD" id="4528"/>
<dbReference type="PANTHER" id="PTHR43381:SF20">
    <property type="entry name" value="TRANSLATION INITIATION FACTOR IF-2, MITOCHONDRIAL"/>
    <property type="match status" value="1"/>
</dbReference>
<keyword evidence="3 15" id="KW-0396">Initiation factor</keyword>
<dbReference type="InterPro" id="IPR036925">
    <property type="entry name" value="TIF_IF2_dom3_sf"/>
</dbReference>
<dbReference type="HAMAP" id="MF_00100_B">
    <property type="entry name" value="IF_2_B"/>
    <property type="match status" value="1"/>
</dbReference>
<dbReference type="FunFam" id="2.40.30.10:FF:000007">
    <property type="entry name" value="Translation initiation factor IF-2"/>
    <property type="match status" value="1"/>
</dbReference>
<sequence>MSSGLLRPGLEGGLGPPREVSRKMNRATVLKLENLVHLHCACRQLHSLPYRKVHRAQWKPLHPSAYPTLSAQLYSQLWQANKFSSVALSQYRLLATDTWEKKQKQKLSSIKPKVKKEVVEIWQNMTVEDLARVMNKDIDHVYETLLNTNVDLDSLTSNSVLEEVWVKEAVKKSGMTYKQRELKKKMRKNKDVVKRPPADPALLTPRPPVVTILGHVDHGKTTLLDNLRKSQVAAMEAGGITQHIGAFLVHLPSGEKITFLDTPGHAAFTAMRARGSRITDIVILVVAADDGVMEQTVESIHHAKNAKVPIILAINKCDKPEADPERVKKELLAYDVVCEDYGGDVQAVNISALKGDNLMALAEATVALAEVLELKADFAGLVKGVVIESRIDKGKGPVTTAVIQGGTLRKGCFLIAGKSWAKVRLMYDENGQTMAVATPGLPVEIMGWKEIPSAGDEILEVESEQIARNVVDWRNYAEQQEKIKQDIEVIEAKRKKHRDEYEKQQEMFDGLSWRMRKRAQYEAGKDVWFLRPKEREESDRNVLPIIVKGDVDGSVETLLNILDGYNAKDECELDILHFGIGDINQNDINLAEPFKGIIYGFCVNADSSTQKLAAKKGIKIKLHNIIYKLIEDLKEELSRRLPLAVHELEIGEASVLAIFYGTVKKNKNVPVAGCRVQEGQLNRKMKFKVIRNGDVIWKGLSTSLKHFKDDVQVVKAGMECGLSLDQYTDIKIGDQIICYEEKEVKESISWDPGF</sequence>
<evidence type="ECO:0000256" key="8">
    <source>
        <dbReference type="ARBA" id="ARBA00023134"/>
    </source>
</evidence>
<accession>A0A1U7RKB5</accession>
<dbReference type="CDD" id="cd01887">
    <property type="entry name" value="IF2_eIF5B"/>
    <property type="match status" value="1"/>
</dbReference>
<dbReference type="GO" id="GO:0003924">
    <property type="term" value="F:GTPase activity"/>
    <property type="evidence" value="ECO:0007669"/>
    <property type="project" value="InterPro"/>
</dbReference>
<dbReference type="Pfam" id="PF00009">
    <property type="entry name" value="GTP_EFTU"/>
    <property type="match status" value="1"/>
</dbReference>
<keyword evidence="14" id="KW-1185">Reference proteome</keyword>
<evidence type="ECO:0000256" key="10">
    <source>
        <dbReference type="ARBA" id="ARBA00044200"/>
    </source>
</evidence>
<comment type="subcellular location">
    <subcellularLocation>
        <location evidence="1">Mitochondrion</location>
    </subcellularLocation>
</comment>
<dbReference type="CDD" id="cd03702">
    <property type="entry name" value="IF2_mtIF2_II"/>
    <property type="match status" value="1"/>
</dbReference>
<keyword evidence="7" id="KW-0496">Mitochondrion</keyword>
<organism evidence="14 15">
    <name type="scientific">Alligator sinensis</name>
    <name type="common">Chinese alligator</name>
    <dbReference type="NCBI Taxonomy" id="38654"/>
    <lineage>
        <taxon>Eukaryota</taxon>
        <taxon>Metazoa</taxon>
        <taxon>Chordata</taxon>
        <taxon>Craniata</taxon>
        <taxon>Vertebrata</taxon>
        <taxon>Euteleostomi</taxon>
        <taxon>Archelosauria</taxon>
        <taxon>Archosauria</taxon>
        <taxon>Crocodylia</taxon>
        <taxon>Alligatoridae</taxon>
        <taxon>Alligatorinae</taxon>
        <taxon>Alligator</taxon>
    </lineage>
</organism>
<dbReference type="Gene3D" id="3.40.50.300">
    <property type="entry name" value="P-loop containing nucleotide triphosphate hydrolases"/>
    <property type="match status" value="1"/>
</dbReference>
<name>A0A1U7RKB5_ALLSI</name>
<dbReference type="Gene3D" id="2.40.30.10">
    <property type="entry name" value="Translation factors"/>
    <property type="match status" value="2"/>
</dbReference>
<protein>
    <recommendedName>
        <fullName evidence="10">Translation initiation factor IF-2, mitochondrial</fullName>
    </recommendedName>
</protein>
<dbReference type="GO" id="GO:0005525">
    <property type="term" value="F:GTP binding"/>
    <property type="evidence" value="ECO:0007669"/>
    <property type="project" value="UniProtKB-KW"/>
</dbReference>
<dbReference type="Pfam" id="PF11987">
    <property type="entry name" value="IF-2"/>
    <property type="match status" value="1"/>
</dbReference>
<keyword evidence="5" id="KW-0648">Protein biosynthesis</keyword>
<dbReference type="FunFam" id="3.40.50.10050:FF:000001">
    <property type="entry name" value="Translation initiation factor IF-2"/>
    <property type="match status" value="1"/>
</dbReference>
<dbReference type="Pfam" id="PF22042">
    <property type="entry name" value="EF-G_D2"/>
    <property type="match status" value="1"/>
</dbReference>